<name>A0A813H7B1_POLGL</name>
<dbReference type="AlphaFoldDB" id="A0A813H7B1"/>
<evidence type="ECO:0000313" key="3">
    <source>
        <dbReference type="EMBL" id="CAE8633521.1"/>
    </source>
</evidence>
<organism evidence="3 4">
    <name type="scientific">Polarella glacialis</name>
    <name type="common">Dinoflagellate</name>
    <dbReference type="NCBI Taxonomy" id="89957"/>
    <lineage>
        <taxon>Eukaryota</taxon>
        <taxon>Sar</taxon>
        <taxon>Alveolata</taxon>
        <taxon>Dinophyceae</taxon>
        <taxon>Suessiales</taxon>
        <taxon>Suessiaceae</taxon>
        <taxon>Polarella</taxon>
    </lineage>
</organism>
<proteinExistence type="predicted"/>
<sequence>AKEQSPPRISANRLVKGLLDLKDEGNTELTRGESEQAAATYGRALARLEEVRHELERPESGSLKATLLANRAQAFIDLEKWEEALHDAQSSLEVQPDNPKALHRKGVAAKGLASAKVRRDQGESLKQALFCKNAGNKLLSQ</sequence>
<dbReference type="EMBL" id="CAJNNV010030793">
    <property type="protein sequence ID" value="CAE8633521.1"/>
    <property type="molecule type" value="Genomic_DNA"/>
</dbReference>
<reference evidence="3" key="1">
    <citation type="submission" date="2021-02" db="EMBL/GenBank/DDBJ databases">
        <authorList>
            <person name="Dougan E. K."/>
            <person name="Rhodes N."/>
            <person name="Thang M."/>
            <person name="Chan C."/>
        </authorList>
    </citation>
    <scope>NUCLEOTIDE SEQUENCE</scope>
</reference>
<keyword evidence="4" id="KW-1185">Reference proteome</keyword>
<protein>
    <recommendedName>
        <fullName evidence="5">Peptidylprolyl isomerase</fullName>
    </recommendedName>
</protein>
<evidence type="ECO:0000256" key="2">
    <source>
        <dbReference type="SAM" id="MobiDB-lite"/>
    </source>
</evidence>
<dbReference type="PANTHER" id="PTHR46014">
    <property type="entry name" value="TETRATRICOPEPTIDE REPEAT PROTEIN 1"/>
    <property type="match status" value="1"/>
</dbReference>
<dbReference type="SUPFAM" id="SSF48452">
    <property type="entry name" value="TPR-like"/>
    <property type="match status" value="1"/>
</dbReference>
<evidence type="ECO:0000256" key="1">
    <source>
        <dbReference type="PROSITE-ProRule" id="PRU00339"/>
    </source>
</evidence>
<dbReference type="InterPro" id="IPR011990">
    <property type="entry name" value="TPR-like_helical_dom_sf"/>
</dbReference>
<feature type="non-terminal residue" evidence="3">
    <location>
        <position position="141"/>
    </location>
</feature>
<dbReference type="PANTHER" id="PTHR46014:SF1">
    <property type="entry name" value="TETRATRICOPEPTIDE REPEAT PROTEIN 1"/>
    <property type="match status" value="1"/>
</dbReference>
<feature type="non-terminal residue" evidence="3">
    <location>
        <position position="1"/>
    </location>
</feature>
<comment type="caution">
    <text evidence="3">The sequence shown here is derived from an EMBL/GenBank/DDBJ whole genome shotgun (WGS) entry which is preliminary data.</text>
</comment>
<dbReference type="OrthoDB" id="298012at2759"/>
<feature type="repeat" description="TPR" evidence="1">
    <location>
        <begin position="65"/>
        <end position="98"/>
    </location>
</feature>
<dbReference type="Gene3D" id="1.25.40.10">
    <property type="entry name" value="Tetratricopeptide repeat domain"/>
    <property type="match status" value="1"/>
</dbReference>
<dbReference type="Proteomes" id="UP000654075">
    <property type="component" value="Unassembled WGS sequence"/>
</dbReference>
<dbReference type="InterPro" id="IPR052769">
    <property type="entry name" value="TPR_domain_protein"/>
</dbReference>
<keyword evidence="1" id="KW-0802">TPR repeat</keyword>
<feature type="region of interest" description="Disordered" evidence="2">
    <location>
        <begin position="89"/>
        <end position="116"/>
    </location>
</feature>
<dbReference type="SMART" id="SM00028">
    <property type="entry name" value="TPR"/>
    <property type="match status" value="2"/>
</dbReference>
<evidence type="ECO:0008006" key="5">
    <source>
        <dbReference type="Google" id="ProtNLM"/>
    </source>
</evidence>
<gene>
    <name evidence="3" type="ORF">PGLA1383_LOCUS49391</name>
</gene>
<dbReference type="InterPro" id="IPR019734">
    <property type="entry name" value="TPR_rpt"/>
</dbReference>
<dbReference type="PROSITE" id="PS50005">
    <property type="entry name" value="TPR"/>
    <property type="match status" value="1"/>
</dbReference>
<evidence type="ECO:0000313" key="4">
    <source>
        <dbReference type="Proteomes" id="UP000654075"/>
    </source>
</evidence>
<accession>A0A813H7B1</accession>